<dbReference type="InterPro" id="IPR027417">
    <property type="entry name" value="P-loop_NTPase"/>
</dbReference>
<dbReference type="InterPro" id="IPR003439">
    <property type="entry name" value="ABC_transporter-like_ATP-bd"/>
</dbReference>
<dbReference type="GO" id="GO:0015833">
    <property type="term" value="P:peptide transport"/>
    <property type="evidence" value="ECO:0007669"/>
    <property type="project" value="InterPro"/>
</dbReference>
<dbReference type="GO" id="GO:0005524">
    <property type="term" value="F:ATP binding"/>
    <property type="evidence" value="ECO:0007669"/>
    <property type="project" value="UniProtKB-KW"/>
</dbReference>
<keyword evidence="5" id="KW-0547">Nucleotide-binding</keyword>
<evidence type="ECO:0000256" key="7">
    <source>
        <dbReference type="ARBA" id="ARBA00023136"/>
    </source>
</evidence>
<dbReference type="Pfam" id="PF08352">
    <property type="entry name" value="oligo_HPY"/>
    <property type="match status" value="2"/>
</dbReference>
<dbReference type="PROSITE" id="PS50893">
    <property type="entry name" value="ABC_TRANSPORTER_2"/>
    <property type="match status" value="2"/>
</dbReference>
<dbReference type="NCBIfam" id="NF007739">
    <property type="entry name" value="PRK10419.1"/>
    <property type="match status" value="2"/>
</dbReference>
<evidence type="ECO:0000313" key="9">
    <source>
        <dbReference type="EMBL" id="SFM35504.1"/>
    </source>
</evidence>
<dbReference type="PANTHER" id="PTHR43297">
    <property type="entry name" value="OLIGOPEPTIDE TRANSPORT ATP-BINDING PROTEIN APPD"/>
    <property type="match status" value="1"/>
</dbReference>
<dbReference type="PROSITE" id="PS00211">
    <property type="entry name" value="ABC_TRANSPORTER_1"/>
    <property type="match status" value="1"/>
</dbReference>
<evidence type="ECO:0000256" key="6">
    <source>
        <dbReference type="ARBA" id="ARBA00022840"/>
    </source>
</evidence>
<dbReference type="InterPro" id="IPR003593">
    <property type="entry name" value="AAA+_ATPase"/>
</dbReference>
<dbReference type="GO" id="GO:0005886">
    <property type="term" value="C:plasma membrane"/>
    <property type="evidence" value="ECO:0007669"/>
    <property type="project" value="UniProtKB-SubCell"/>
</dbReference>
<comment type="subcellular location">
    <subcellularLocation>
        <location evidence="1">Cell inner membrane</location>
        <topology evidence="1">Peripheral membrane protein</topology>
    </subcellularLocation>
</comment>
<dbReference type="STRING" id="582667.SAMN05192568_102849"/>
<evidence type="ECO:0000256" key="3">
    <source>
        <dbReference type="ARBA" id="ARBA00022448"/>
    </source>
</evidence>
<dbReference type="EMBL" id="FOTK01000028">
    <property type="protein sequence ID" value="SFM35504.1"/>
    <property type="molecule type" value="Genomic_DNA"/>
</dbReference>
<feature type="domain" description="ABC transporter" evidence="8">
    <location>
        <begin position="23"/>
        <end position="277"/>
    </location>
</feature>
<reference evidence="10" key="1">
    <citation type="submission" date="2016-10" db="EMBL/GenBank/DDBJ databases">
        <authorList>
            <person name="Varghese N."/>
            <person name="Submissions S."/>
        </authorList>
    </citation>
    <scope>NUCLEOTIDE SEQUENCE [LARGE SCALE GENOMIC DNA]</scope>
    <source>
        <strain evidence="10">BL36</strain>
    </source>
</reference>
<evidence type="ECO:0000256" key="1">
    <source>
        <dbReference type="ARBA" id="ARBA00004417"/>
    </source>
</evidence>
<dbReference type="InterPro" id="IPR050388">
    <property type="entry name" value="ABC_Ni/Peptide_Import"/>
</dbReference>
<evidence type="ECO:0000256" key="4">
    <source>
        <dbReference type="ARBA" id="ARBA00022475"/>
    </source>
</evidence>
<proteinExistence type="inferred from homology"/>
<evidence type="ECO:0000313" key="10">
    <source>
        <dbReference type="Proteomes" id="UP000199048"/>
    </source>
</evidence>
<name>A0A1I4Q629_9HYPH</name>
<feature type="domain" description="ABC transporter" evidence="8">
    <location>
        <begin position="310"/>
        <end position="553"/>
    </location>
</feature>
<keyword evidence="7" id="KW-0472">Membrane</keyword>
<dbReference type="NCBIfam" id="NF008453">
    <property type="entry name" value="PRK11308.1"/>
    <property type="match status" value="2"/>
</dbReference>
<dbReference type="Gene3D" id="3.40.50.300">
    <property type="entry name" value="P-loop containing nucleotide triphosphate hydrolases"/>
    <property type="match status" value="2"/>
</dbReference>
<organism evidence="9 10">
    <name type="scientific">Methylobacterium pseudosasicola</name>
    <dbReference type="NCBI Taxonomy" id="582667"/>
    <lineage>
        <taxon>Bacteria</taxon>
        <taxon>Pseudomonadati</taxon>
        <taxon>Pseudomonadota</taxon>
        <taxon>Alphaproteobacteria</taxon>
        <taxon>Hyphomicrobiales</taxon>
        <taxon>Methylobacteriaceae</taxon>
        <taxon>Methylobacterium</taxon>
    </lineage>
</organism>
<keyword evidence="4" id="KW-1003">Cell membrane</keyword>
<comment type="similarity">
    <text evidence="2">Belongs to the ABC transporter superfamily.</text>
</comment>
<dbReference type="InterPro" id="IPR013563">
    <property type="entry name" value="Oligopep_ABC_C"/>
</dbReference>
<sequence>MTGVGADPRGPALREEAGATPVLAVEGLRVAFPGRSGPDEVVRGVSFAIRPGEVLALVGESGSGKSVTARALVGLAGARARIQAEALRLTGHEDRALDLLGLSERRWRAVRGRQVGFVLQDALVSLDPLRRIGQEVAEPIRAHRLLPRDAVAGEVQALLARVGIPDPAIRAAQYPHELSGGLRQRALIASALAGRPRLLIADEPTTALDVTIQRQILAVFADLARAGHGLLLITHDLAVAAQVADTIAVMQHGVIVEAGPARAVLADPRHTYTRRLLAAVPGPGTRRGWLSRAGARPERARDPRPAEPILEIRDVAVRFSRPGGAVDALAGISLRVRRGETFGIVGESGSGKTTLGRVVLALQRADRGEVLFEGRPWSTLPERSRRPLRPRIQTIVQDPLGSFDPRDTVRRILEQPLRLQPGLAAGQRAARAAELMALVGLPREMLARQPRTLSGGQRQRVAIAQALAGQPDLLVCDEPVSALDVTTQAQILDLLADLQHRFGLTLLLISHDLGVIQHMSDRVAVMKDGRIVETGTVEDIFAAPADPYTRRLLAALPALPARAAPEVEAAAEPIVPGDAAHAPGLEIDA</sequence>
<dbReference type="Proteomes" id="UP000199048">
    <property type="component" value="Unassembled WGS sequence"/>
</dbReference>
<keyword evidence="10" id="KW-1185">Reference proteome</keyword>
<dbReference type="CDD" id="cd03257">
    <property type="entry name" value="ABC_NikE_OppD_transporters"/>
    <property type="match status" value="2"/>
</dbReference>
<dbReference type="PANTHER" id="PTHR43297:SF2">
    <property type="entry name" value="DIPEPTIDE TRANSPORT ATP-BINDING PROTEIN DPPD"/>
    <property type="match status" value="1"/>
</dbReference>
<evidence type="ECO:0000256" key="5">
    <source>
        <dbReference type="ARBA" id="ARBA00022741"/>
    </source>
</evidence>
<keyword evidence="6 9" id="KW-0067">ATP-binding</keyword>
<dbReference type="AlphaFoldDB" id="A0A1I4Q629"/>
<evidence type="ECO:0000256" key="2">
    <source>
        <dbReference type="ARBA" id="ARBA00005417"/>
    </source>
</evidence>
<dbReference type="SMART" id="SM00382">
    <property type="entry name" value="AAA"/>
    <property type="match status" value="2"/>
</dbReference>
<dbReference type="Pfam" id="PF00005">
    <property type="entry name" value="ABC_tran"/>
    <property type="match status" value="2"/>
</dbReference>
<dbReference type="SUPFAM" id="SSF52540">
    <property type="entry name" value="P-loop containing nucleoside triphosphate hydrolases"/>
    <property type="match status" value="2"/>
</dbReference>
<protein>
    <submittedName>
        <fullName evidence="9">Peptide/nickel transport system ATP-binding protein</fullName>
    </submittedName>
</protein>
<dbReference type="GO" id="GO:0016887">
    <property type="term" value="F:ATP hydrolysis activity"/>
    <property type="evidence" value="ECO:0007669"/>
    <property type="project" value="InterPro"/>
</dbReference>
<dbReference type="InterPro" id="IPR017871">
    <property type="entry name" value="ABC_transporter-like_CS"/>
</dbReference>
<keyword evidence="3" id="KW-0813">Transport</keyword>
<accession>A0A1I4Q629</accession>
<gene>
    <name evidence="9" type="ORF">SAMN05192568_102849</name>
</gene>
<evidence type="ECO:0000259" key="8">
    <source>
        <dbReference type="PROSITE" id="PS50893"/>
    </source>
</evidence>